<feature type="transmembrane region" description="Helical" evidence="2">
    <location>
        <begin position="331"/>
        <end position="352"/>
    </location>
</feature>
<dbReference type="OrthoDB" id="118608at2759"/>
<dbReference type="EMBL" id="DS028158">
    <property type="protein sequence ID" value="EEY64716.1"/>
    <property type="molecule type" value="Genomic_DNA"/>
</dbReference>
<dbReference type="InterPro" id="IPR024752">
    <property type="entry name" value="Myb/SANT-like_dom"/>
</dbReference>
<gene>
    <name evidence="4" type="ORF">PITG_16152</name>
</gene>
<keyword evidence="5" id="KW-1185">Reference proteome</keyword>
<dbReference type="STRING" id="403677.D0NT04"/>
<dbReference type="PANTHER" id="PTHR46929">
    <property type="entry name" value="EXPRESSED PROTEIN"/>
    <property type="match status" value="1"/>
</dbReference>
<dbReference type="Proteomes" id="UP000006643">
    <property type="component" value="Unassembled WGS sequence"/>
</dbReference>
<dbReference type="VEuPathDB" id="FungiDB:PITG_16152"/>
<evidence type="ECO:0000256" key="1">
    <source>
        <dbReference type="SAM" id="MobiDB-lite"/>
    </source>
</evidence>
<feature type="region of interest" description="Disordered" evidence="1">
    <location>
        <begin position="194"/>
        <end position="221"/>
    </location>
</feature>
<dbReference type="AlphaFoldDB" id="D0NT04"/>
<proteinExistence type="predicted"/>
<dbReference type="Pfam" id="PF12776">
    <property type="entry name" value="Myb_DNA-bind_3"/>
    <property type="match status" value="1"/>
</dbReference>
<feature type="compositionally biased region" description="Low complexity" evidence="1">
    <location>
        <begin position="194"/>
        <end position="203"/>
    </location>
</feature>
<dbReference type="eggNOG" id="ENOG502R828">
    <property type="taxonomic scope" value="Eukaryota"/>
</dbReference>
<dbReference type="KEGG" id="pif:PITG_16152"/>
<evidence type="ECO:0000256" key="2">
    <source>
        <dbReference type="SAM" id="Phobius"/>
    </source>
</evidence>
<reference evidence="5" key="1">
    <citation type="journal article" date="2009" name="Nature">
        <title>Genome sequence and analysis of the Irish potato famine pathogen Phytophthora infestans.</title>
        <authorList>
            <consortium name="The Broad Institute Genome Sequencing Platform"/>
            <person name="Haas B.J."/>
            <person name="Kamoun S."/>
            <person name="Zody M.C."/>
            <person name="Jiang R.H."/>
            <person name="Handsaker R.E."/>
            <person name="Cano L.M."/>
            <person name="Grabherr M."/>
            <person name="Kodira C.D."/>
            <person name="Raffaele S."/>
            <person name="Torto-Alalibo T."/>
            <person name="Bozkurt T.O."/>
            <person name="Ah-Fong A.M."/>
            <person name="Alvarado L."/>
            <person name="Anderson V.L."/>
            <person name="Armstrong M.R."/>
            <person name="Avrova A."/>
            <person name="Baxter L."/>
            <person name="Beynon J."/>
            <person name="Boevink P.C."/>
            <person name="Bollmann S.R."/>
            <person name="Bos J.I."/>
            <person name="Bulone V."/>
            <person name="Cai G."/>
            <person name="Cakir C."/>
            <person name="Carrington J.C."/>
            <person name="Chawner M."/>
            <person name="Conti L."/>
            <person name="Costanzo S."/>
            <person name="Ewan R."/>
            <person name="Fahlgren N."/>
            <person name="Fischbach M.A."/>
            <person name="Fugelstad J."/>
            <person name="Gilroy E.M."/>
            <person name="Gnerre S."/>
            <person name="Green P.J."/>
            <person name="Grenville-Briggs L.J."/>
            <person name="Griffith J."/>
            <person name="Grunwald N.J."/>
            <person name="Horn K."/>
            <person name="Horner N.R."/>
            <person name="Hu C.H."/>
            <person name="Huitema E."/>
            <person name="Jeong D.H."/>
            <person name="Jones A.M."/>
            <person name="Jones J.D."/>
            <person name="Jones R.W."/>
            <person name="Karlsson E.K."/>
            <person name="Kunjeti S.G."/>
            <person name="Lamour K."/>
            <person name="Liu Z."/>
            <person name="Ma L."/>
            <person name="Maclean D."/>
            <person name="Chibucos M.C."/>
            <person name="McDonald H."/>
            <person name="McWalters J."/>
            <person name="Meijer H.J."/>
            <person name="Morgan W."/>
            <person name="Morris P.F."/>
            <person name="Munro C.A."/>
            <person name="O'Neill K."/>
            <person name="Ospina-Giraldo M."/>
            <person name="Pinzon A."/>
            <person name="Pritchard L."/>
            <person name="Ramsahoye B."/>
            <person name="Ren Q."/>
            <person name="Restrepo S."/>
            <person name="Roy S."/>
            <person name="Sadanandom A."/>
            <person name="Savidor A."/>
            <person name="Schornack S."/>
            <person name="Schwartz D.C."/>
            <person name="Schumann U.D."/>
            <person name="Schwessinger B."/>
            <person name="Seyer L."/>
            <person name="Sharpe T."/>
            <person name="Silvar C."/>
            <person name="Song J."/>
            <person name="Studholme D.J."/>
            <person name="Sykes S."/>
            <person name="Thines M."/>
            <person name="van de Vondervoort P.J."/>
            <person name="Phuntumart V."/>
            <person name="Wawra S."/>
            <person name="Weide R."/>
            <person name="Win J."/>
            <person name="Young C."/>
            <person name="Zhou S."/>
            <person name="Fry W."/>
            <person name="Meyers B.C."/>
            <person name="van West P."/>
            <person name="Ristaino J."/>
            <person name="Govers F."/>
            <person name="Birch P.R."/>
            <person name="Whisson S.C."/>
            <person name="Judelson H.S."/>
            <person name="Nusbaum C."/>
        </authorList>
    </citation>
    <scope>NUCLEOTIDE SEQUENCE [LARGE SCALE GENOMIC DNA]</scope>
    <source>
        <strain evidence="5">T30-4</strain>
    </source>
</reference>
<keyword evidence="2" id="KW-0812">Transmembrane</keyword>
<dbReference type="RefSeq" id="XP_002897916.1">
    <property type="nucleotide sequence ID" value="XM_002897870.1"/>
</dbReference>
<name>D0NT04_PHYIT</name>
<organism evidence="4 5">
    <name type="scientific">Phytophthora infestans (strain T30-4)</name>
    <name type="common">Potato late blight agent</name>
    <dbReference type="NCBI Taxonomy" id="403677"/>
    <lineage>
        <taxon>Eukaryota</taxon>
        <taxon>Sar</taxon>
        <taxon>Stramenopiles</taxon>
        <taxon>Oomycota</taxon>
        <taxon>Peronosporomycetes</taxon>
        <taxon>Peronosporales</taxon>
        <taxon>Peronosporaceae</taxon>
        <taxon>Phytophthora</taxon>
    </lineage>
</organism>
<feature type="domain" description="Myb/SANT-like" evidence="3">
    <location>
        <begin position="89"/>
        <end position="141"/>
    </location>
</feature>
<evidence type="ECO:0000313" key="4">
    <source>
        <dbReference type="EMBL" id="EEY64716.1"/>
    </source>
</evidence>
<sequence>MTESIQVQMDMGTGPFKQQKVNGGSCPTKDRDFKLATLTRNFYRNVPSWGRQNMASEDQERASWDSAKDASLRLQEGSVDRGTSCVQHPFRSKMSRQQIKSRLTALKGIYTSIKAMLDGSGFGWDDERHVVLLHDSVWDDYVKSHPKVVDYRRKAMSLFDDLRDLVEGTYATGEYALASEEPCPGDIATCPSSQQLTQAATSSGPVASDEATSSDSEPAPEPIIAATHKAVSSKGAKKRRNENGGVLIAEAISEVATELRHRTTKMRALSPLQRAIKLLQKDYANDLQTENLVRAFDVMLDEKKAKGILVMEAGPARDAWLNKQLQNAQTFIVGIFFFQLAFWVISPITKWLRFFAGAAHKGLNTGFVMR</sequence>
<protein>
    <recommendedName>
        <fullName evidence="3">Myb/SANT-like domain-containing protein</fullName>
    </recommendedName>
</protein>
<dbReference type="HOGENOM" id="CLU_063793_2_0_1"/>
<feature type="region of interest" description="Disordered" evidence="1">
    <location>
        <begin position="1"/>
        <end position="28"/>
    </location>
</feature>
<evidence type="ECO:0000313" key="5">
    <source>
        <dbReference type="Proteomes" id="UP000006643"/>
    </source>
</evidence>
<dbReference type="InParanoid" id="D0NT04"/>
<evidence type="ECO:0000259" key="3">
    <source>
        <dbReference type="Pfam" id="PF12776"/>
    </source>
</evidence>
<dbReference type="GeneID" id="9475304"/>
<keyword evidence="2" id="KW-0472">Membrane</keyword>
<accession>D0NT04</accession>
<dbReference type="PANTHER" id="PTHR46929:SF3">
    <property type="entry name" value="MYB_SANT-LIKE DOMAIN-CONTAINING PROTEIN"/>
    <property type="match status" value="1"/>
</dbReference>
<keyword evidence="2" id="KW-1133">Transmembrane helix</keyword>